<proteinExistence type="inferred from homology"/>
<dbReference type="PANTHER" id="PTHR48438:SF1">
    <property type="entry name" value="ALPHA-(1,3)-FUCOSYLTRANSFERASE C-RELATED"/>
    <property type="match status" value="1"/>
</dbReference>
<protein>
    <recommendedName>
        <fullName evidence="12">Fucosyltransferase</fullName>
        <ecNumber evidence="12">2.4.1.-</ecNumber>
    </recommendedName>
</protein>
<evidence type="ECO:0000256" key="13">
    <source>
        <dbReference type="SAM" id="MobiDB-lite"/>
    </source>
</evidence>
<evidence type="ECO:0000256" key="6">
    <source>
        <dbReference type="ARBA" id="ARBA00022692"/>
    </source>
</evidence>
<dbReference type="SUPFAM" id="SSF53756">
    <property type="entry name" value="UDP-Glycosyltransferase/glycogen phosphorylase"/>
    <property type="match status" value="1"/>
</dbReference>
<keyword evidence="7" id="KW-0735">Signal-anchor</keyword>
<dbReference type="InterPro" id="IPR031481">
    <property type="entry name" value="Glyco_tran_10_N"/>
</dbReference>
<evidence type="ECO:0000256" key="10">
    <source>
        <dbReference type="ARBA" id="ARBA00023136"/>
    </source>
</evidence>
<feature type="region of interest" description="Disordered" evidence="13">
    <location>
        <begin position="79"/>
        <end position="104"/>
    </location>
</feature>
<keyword evidence="5 12" id="KW-0808">Transferase</keyword>
<dbReference type="Gene3D" id="3.40.50.11660">
    <property type="entry name" value="Glycosyl transferase family 10, C-terminal domain"/>
    <property type="match status" value="1"/>
</dbReference>
<keyword evidence="4 12" id="KW-0328">Glycosyltransferase</keyword>
<evidence type="ECO:0000313" key="17">
    <source>
        <dbReference type="Proteomes" id="UP001208570"/>
    </source>
</evidence>
<keyword evidence="17" id="KW-1185">Reference proteome</keyword>
<keyword evidence="11" id="KW-0325">Glycoprotein</keyword>
<keyword evidence="6 12" id="KW-0812">Transmembrane</keyword>
<evidence type="ECO:0000259" key="15">
    <source>
        <dbReference type="Pfam" id="PF17039"/>
    </source>
</evidence>
<evidence type="ECO:0000256" key="2">
    <source>
        <dbReference type="ARBA" id="ARBA00004922"/>
    </source>
</evidence>
<evidence type="ECO:0000313" key="16">
    <source>
        <dbReference type="EMBL" id="KAK2143729.1"/>
    </source>
</evidence>
<dbReference type="Pfam" id="PF00852">
    <property type="entry name" value="Glyco_transf_10"/>
    <property type="match status" value="1"/>
</dbReference>
<accession>A0AAD9IZF4</accession>
<evidence type="ECO:0000256" key="1">
    <source>
        <dbReference type="ARBA" id="ARBA00004323"/>
    </source>
</evidence>
<evidence type="ECO:0000256" key="7">
    <source>
        <dbReference type="ARBA" id="ARBA00022968"/>
    </source>
</evidence>
<reference evidence="16" key="1">
    <citation type="journal article" date="2023" name="Mol. Biol. Evol.">
        <title>Third-Generation Sequencing Reveals the Adaptive Role of the Epigenome in Three Deep-Sea Polychaetes.</title>
        <authorList>
            <person name="Perez M."/>
            <person name="Aroh O."/>
            <person name="Sun Y."/>
            <person name="Lan Y."/>
            <person name="Juniper S.K."/>
            <person name="Young C.R."/>
            <person name="Angers B."/>
            <person name="Qian P.Y."/>
        </authorList>
    </citation>
    <scope>NUCLEOTIDE SEQUENCE</scope>
    <source>
        <strain evidence="16">P08H-3</strain>
    </source>
</reference>
<gene>
    <name evidence="16" type="ORF">LSH36_817g00004</name>
</gene>
<dbReference type="GO" id="GO:0008417">
    <property type="term" value="F:fucosyltransferase activity"/>
    <property type="evidence" value="ECO:0007669"/>
    <property type="project" value="InterPro"/>
</dbReference>
<comment type="subcellular location">
    <subcellularLocation>
        <location evidence="1">Golgi apparatus membrane</location>
        <topology evidence="1">Single-pass type II membrane protein</topology>
    </subcellularLocation>
    <subcellularLocation>
        <location evidence="12">Golgi apparatus</location>
        <location evidence="12">Golgi stack membrane</location>
        <topology evidence="12">Single-pass type II membrane protein</topology>
    </subcellularLocation>
</comment>
<keyword evidence="10" id="KW-0472">Membrane</keyword>
<evidence type="ECO:0000256" key="4">
    <source>
        <dbReference type="ARBA" id="ARBA00022676"/>
    </source>
</evidence>
<evidence type="ECO:0000256" key="8">
    <source>
        <dbReference type="ARBA" id="ARBA00022989"/>
    </source>
</evidence>
<dbReference type="InterPro" id="IPR055270">
    <property type="entry name" value="Glyco_tran_10_C"/>
</dbReference>
<dbReference type="PANTHER" id="PTHR48438">
    <property type="entry name" value="ALPHA-(1,3)-FUCOSYLTRANSFERASE C-RELATED"/>
    <property type="match status" value="1"/>
</dbReference>
<comment type="similarity">
    <text evidence="3 12">Belongs to the glycosyltransferase 10 family.</text>
</comment>
<dbReference type="AlphaFoldDB" id="A0AAD9IZF4"/>
<feature type="domain" description="Fucosyltransferase N-terminal" evidence="15">
    <location>
        <begin position="108"/>
        <end position="214"/>
    </location>
</feature>
<feature type="compositionally biased region" description="Basic and acidic residues" evidence="13">
    <location>
        <begin position="86"/>
        <end position="97"/>
    </location>
</feature>
<evidence type="ECO:0000256" key="3">
    <source>
        <dbReference type="ARBA" id="ARBA00008919"/>
    </source>
</evidence>
<dbReference type="InterPro" id="IPR001503">
    <property type="entry name" value="Glyco_trans_10"/>
</dbReference>
<dbReference type="Proteomes" id="UP001208570">
    <property type="component" value="Unassembled WGS sequence"/>
</dbReference>
<evidence type="ECO:0000256" key="9">
    <source>
        <dbReference type="ARBA" id="ARBA00023034"/>
    </source>
</evidence>
<name>A0AAD9IZF4_9ANNE</name>
<organism evidence="16 17">
    <name type="scientific">Paralvinella palmiformis</name>
    <dbReference type="NCBI Taxonomy" id="53620"/>
    <lineage>
        <taxon>Eukaryota</taxon>
        <taxon>Metazoa</taxon>
        <taxon>Spiralia</taxon>
        <taxon>Lophotrochozoa</taxon>
        <taxon>Annelida</taxon>
        <taxon>Polychaeta</taxon>
        <taxon>Sedentaria</taxon>
        <taxon>Canalipalpata</taxon>
        <taxon>Terebellida</taxon>
        <taxon>Terebelliformia</taxon>
        <taxon>Alvinellidae</taxon>
        <taxon>Paralvinella</taxon>
    </lineage>
</organism>
<comment type="pathway">
    <text evidence="2">Protein modification; protein glycosylation.</text>
</comment>
<keyword evidence="9 12" id="KW-0333">Golgi apparatus</keyword>
<dbReference type="InterPro" id="IPR038577">
    <property type="entry name" value="GT10-like_C_sf"/>
</dbReference>
<sequence length="449" mass="51445">MFVLLKNIGKRSRFGLLLLLLAVGVLVSRGPYHVTYMEGQPVSSYAEDYSNSSATNEEADGEIFVALPSLNTTNYVSDDELTVRGGHPDTETSEKIRNSSSDSSEQKKRKLILFWTPKLESDDWNWGLGDGPFSGCRYTNCEFSSDKSRVREAAMLLFYRREEPNFPSYRHPRQLYAHFSREPPQQVTTGYAMYGDVINMTISYRRGGNIYAPYFEVQRRKEIVGGAGGDTGPSSVEPYRPRIDFASKSRNVVWMTSNCRPRSKRDVYVKELRKYINVDVYGHCGNYTCELTKIYGDKYQHCFERFERRYKFYLAFENELCEDYYTEKLLNPLRNELVPIVLGGADYWTEMPKHSFINVFDFQNPARLAEFLIRMTKEESTTSISGGSRNTCSSYPRSSVCSANSCITLRTLEANKCRHHTGRTSPPGCLTHAIMVKLRDFQRSGSLTE</sequence>
<evidence type="ECO:0000259" key="14">
    <source>
        <dbReference type="Pfam" id="PF00852"/>
    </source>
</evidence>
<comment type="caution">
    <text evidence="16">The sequence shown here is derived from an EMBL/GenBank/DDBJ whole genome shotgun (WGS) entry which is preliminary data.</text>
</comment>
<dbReference type="EC" id="2.4.1.-" evidence="12"/>
<evidence type="ECO:0000256" key="5">
    <source>
        <dbReference type="ARBA" id="ARBA00022679"/>
    </source>
</evidence>
<evidence type="ECO:0000256" key="11">
    <source>
        <dbReference type="ARBA" id="ARBA00023180"/>
    </source>
</evidence>
<dbReference type="EMBL" id="JAODUP010000817">
    <property type="protein sequence ID" value="KAK2143729.1"/>
    <property type="molecule type" value="Genomic_DNA"/>
</dbReference>
<feature type="domain" description="Fucosyltransferase C-terminal" evidence="14">
    <location>
        <begin position="246"/>
        <end position="380"/>
    </location>
</feature>
<dbReference type="Pfam" id="PF17039">
    <property type="entry name" value="Glyco_tran_10_N"/>
    <property type="match status" value="1"/>
</dbReference>
<evidence type="ECO:0000256" key="12">
    <source>
        <dbReference type="RuleBase" id="RU003832"/>
    </source>
</evidence>
<dbReference type="FunFam" id="3.40.50.11660:FF:000002">
    <property type="entry name" value="Alpha-(1,3)-fucosyltransferase"/>
    <property type="match status" value="1"/>
</dbReference>
<dbReference type="GO" id="GO:0000139">
    <property type="term" value="C:Golgi membrane"/>
    <property type="evidence" value="ECO:0007669"/>
    <property type="project" value="UniProtKB-SubCell"/>
</dbReference>
<keyword evidence="8" id="KW-1133">Transmembrane helix</keyword>
<dbReference type="GO" id="GO:0032580">
    <property type="term" value="C:Golgi cisterna membrane"/>
    <property type="evidence" value="ECO:0007669"/>
    <property type="project" value="UniProtKB-SubCell"/>
</dbReference>